<reference evidence="3 4" key="1">
    <citation type="submission" date="2017-04" db="EMBL/GenBank/DDBJ databases">
        <authorList>
            <person name="Afonso C.L."/>
            <person name="Miller P.J."/>
            <person name="Scott M.A."/>
            <person name="Spackman E."/>
            <person name="Goraichik I."/>
            <person name="Dimitrov K.M."/>
            <person name="Suarez D.L."/>
            <person name="Swayne D.E."/>
        </authorList>
    </citation>
    <scope>NUCLEOTIDE SEQUENCE [LARGE SCALE GENOMIC DNA]</scope>
    <source>
        <strain evidence="3 4">N3/975</strain>
    </source>
</reference>
<dbReference type="Gene3D" id="3.40.630.30">
    <property type="match status" value="1"/>
</dbReference>
<dbReference type="EMBL" id="LT840184">
    <property type="protein sequence ID" value="SMF79490.1"/>
    <property type="molecule type" value="Genomic_DNA"/>
</dbReference>
<gene>
    <name evidence="3" type="ORF">SAMN05661091_1709</name>
</gene>
<dbReference type="InterPro" id="IPR016181">
    <property type="entry name" value="Acyl_CoA_acyltransferase"/>
</dbReference>
<dbReference type="GO" id="GO:0008080">
    <property type="term" value="F:N-acetyltransferase activity"/>
    <property type="evidence" value="ECO:0007669"/>
    <property type="project" value="InterPro"/>
</dbReference>
<accession>A0A1X7H460</accession>
<dbReference type="AlphaFoldDB" id="A0A1X7H460"/>
<dbReference type="PANTHER" id="PTHR13947:SF37">
    <property type="entry name" value="LD18367P"/>
    <property type="match status" value="1"/>
</dbReference>
<protein>
    <submittedName>
        <fullName evidence="3">Acetyltransferases</fullName>
    </submittedName>
</protein>
<dbReference type="Proteomes" id="UP000192940">
    <property type="component" value="Chromosome I"/>
</dbReference>
<dbReference type="PANTHER" id="PTHR13947">
    <property type="entry name" value="GNAT FAMILY N-ACETYLTRANSFERASE"/>
    <property type="match status" value="1"/>
</dbReference>
<dbReference type="CDD" id="cd04301">
    <property type="entry name" value="NAT_SF"/>
    <property type="match status" value="1"/>
</dbReference>
<dbReference type="STRING" id="1313296.SAMN05661091_1709"/>
<dbReference type="Pfam" id="PF13508">
    <property type="entry name" value="Acetyltransf_7"/>
    <property type="match status" value="1"/>
</dbReference>
<sequence length="149" mass="17656">MDKFIYQKVTDFKPEDLAELLAQSTAEGFRHINRLINDYITGINRFHNEDEALFECRLHNRVIGICGLNRDPYSEEVIGRVRRLYVLKEFRRYGIGRRLTEEVINTAKSHYRKLVLRTDNPNASEFYKALGFKEVMDDEKVTHYLELII</sequence>
<evidence type="ECO:0000256" key="1">
    <source>
        <dbReference type="ARBA" id="ARBA00022679"/>
    </source>
</evidence>
<dbReference type="RefSeq" id="WP_208918596.1">
    <property type="nucleotide sequence ID" value="NZ_LT840184.1"/>
</dbReference>
<name>A0A1X7H460_9BACL</name>
<evidence type="ECO:0000259" key="2">
    <source>
        <dbReference type="PROSITE" id="PS51186"/>
    </source>
</evidence>
<proteinExistence type="predicted"/>
<organism evidence="3 4">
    <name type="scientific">Paenibacillus uliginis N3/975</name>
    <dbReference type="NCBI Taxonomy" id="1313296"/>
    <lineage>
        <taxon>Bacteria</taxon>
        <taxon>Bacillati</taxon>
        <taxon>Bacillota</taxon>
        <taxon>Bacilli</taxon>
        <taxon>Bacillales</taxon>
        <taxon>Paenibacillaceae</taxon>
        <taxon>Paenibacillus</taxon>
    </lineage>
</organism>
<dbReference type="InterPro" id="IPR000182">
    <property type="entry name" value="GNAT_dom"/>
</dbReference>
<evidence type="ECO:0000313" key="4">
    <source>
        <dbReference type="Proteomes" id="UP000192940"/>
    </source>
</evidence>
<dbReference type="InterPro" id="IPR050769">
    <property type="entry name" value="NAT_camello-type"/>
</dbReference>
<keyword evidence="1 3" id="KW-0808">Transferase</keyword>
<evidence type="ECO:0000313" key="3">
    <source>
        <dbReference type="EMBL" id="SMF79490.1"/>
    </source>
</evidence>
<keyword evidence="4" id="KW-1185">Reference proteome</keyword>
<dbReference type="PROSITE" id="PS51186">
    <property type="entry name" value="GNAT"/>
    <property type="match status" value="1"/>
</dbReference>
<feature type="domain" description="N-acetyltransferase" evidence="2">
    <location>
        <begin position="7"/>
        <end position="149"/>
    </location>
</feature>
<dbReference type="SUPFAM" id="SSF55729">
    <property type="entry name" value="Acyl-CoA N-acyltransferases (Nat)"/>
    <property type="match status" value="1"/>
</dbReference>